<reference evidence="3" key="2">
    <citation type="submission" date="2016-04" db="EMBL/GenBank/DDBJ databases">
        <title>First Complete Genome Sequence of a Subdivision 6 Acidobacterium.</title>
        <authorList>
            <person name="Huang S."/>
            <person name="Vieira S."/>
            <person name="Bunk B."/>
            <person name="Riedel T."/>
            <person name="Sproeer C."/>
            <person name="Overmann J."/>
        </authorList>
    </citation>
    <scope>NUCLEOTIDE SEQUENCE [LARGE SCALE GENOMIC DNA]</scope>
    <source>
        <strain evidence="3">DSM 100886 HEG_-6_39</strain>
    </source>
</reference>
<dbReference type="OrthoDB" id="9786766at2"/>
<dbReference type="STRING" id="1855912.LuPra_05664"/>
<dbReference type="Pfam" id="PF19313">
    <property type="entry name" value="DUF5916"/>
    <property type="match status" value="1"/>
</dbReference>
<reference evidence="2 3" key="1">
    <citation type="journal article" date="2016" name="Genome Announc.">
        <title>First Complete Genome Sequence of a Subdivision 6 Acidobacterium Strain.</title>
        <authorList>
            <person name="Huang S."/>
            <person name="Vieira S."/>
            <person name="Bunk B."/>
            <person name="Riedel T."/>
            <person name="Sproer C."/>
            <person name="Overmann J."/>
        </authorList>
    </citation>
    <scope>NUCLEOTIDE SEQUENCE [LARGE SCALE GENOMIC DNA]</scope>
    <source>
        <strain evidence="3">DSM 100886 HEG_-6_39</strain>
    </source>
</reference>
<feature type="domain" description="DUF5916" evidence="1">
    <location>
        <begin position="77"/>
        <end position="326"/>
    </location>
</feature>
<dbReference type="AlphaFoldDB" id="A0A143PVI1"/>
<dbReference type="RefSeq" id="WP_157899789.1">
    <property type="nucleotide sequence ID" value="NZ_CP015136.1"/>
</dbReference>
<gene>
    <name evidence="2" type="ORF">LuPra_05664</name>
</gene>
<dbReference type="EMBL" id="CP015136">
    <property type="protein sequence ID" value="AMY12391.1"/>
    <property type="molecule type" value="Genomic_DNA"/>
</dbReference>
<sequence length="447" mass="48678">MIREQREPQLEASLASRAHMLGVDGHWFVDAAHSWVLHGGIAGSWLQGSQAAITRLQRAEPRYYQRPDAPHVSLDPSATSLSGWTGQANLNKQSGNVTANFGVWGMSPGLEVNDLGFSTQTDRAGGHAMVLFRKLVPDGWTRERSARISKWWTWNYGAELQGDGWQAASSIQFRNFWRSTLTGTYARRVWDDKLTRGGPTVIRPGSIGAQLSVVTDNRKVAVLATDVGYTARQYEASAFTGGASLTLRPVPAVTVSAGPAIRRNIVAAQYLSTVNDPLATRTYGQRYVFGELDQTAVSMIARLSVVLSPRMSLQTFLQPLVSAGDYGAIKEVAAPRTFDFVRYGEDAGSTITAGPGGQGLVIDPDGAGAASPFAIAQPDFNVRSLRANTVFRWEFRPGSAFYFVWTQQRRDADATGAFDLTGDSGRLFSAPADDVLLVKMSYWFGAR</sequence>
<dbReference type="Proteomes" id="UP000076079">
    <property type="component" value="Chromosome"/>
</dbReference>
<protein>
    <recommendedName>
        <fullName evidence="1">DUF5916 domain-containing protein</fullName>
    </recommendedName>
</protein>
<evidence type="ECO:0000313" key="3">
    <source>
        <dbReference type="Proteomes" id="UP000076079"/>
    </source>
</evidence>
<evidence type="ECO:0000259" key="1">
    <source>
        <dbReference type="Pfam" id="PF19313"/>
    </source>
</evidence>
<accession>A0A143PVI1</accession>
<dbReference type="KEGG" id="abac:LuPra_05664"/>
<keyword evidence="3" id="KW-1185">Reference proteome</keyword>
<evidence type="ECO:0000313" key="2">
    <source>
        <dbReference type="EMBL" id="AMY12391.1"/>
    </source>
</evidence>
<organism evidence="2 3">
    <name type="scientific">Luteitalea pratensis</name>
    <dbReference type="NCBI Taxonomy" id="1855912"/>
    <lineage>
        <taxon>Bacteria</taxon>
        <taxon>Pseudomonadati</taxon>
        <taxon>Acidobacteriota</taxon>
        <taxon>Vicinamibacteria</taxon>
        <taxon>Vicinamibacterales</taxon>
        <taxon>Vicinamibacteraceae</taxon>
        <taxon>Luteitalea</taxon>
    </lineage>
</organism>
<dbReference type="InterPro" id="IPR045670">
    <property type="entry name" value="DUF5916"/>
</dbReference>
<proteinExistence type="predicted"/>
<name>A0A143PVI1_LUTPR</name>